<sequence>MEGFIIPGERDKWGGMEVLKMSSGFYSSIIDCQSFPRNRLRVGDDGRSGGGGLLLGGVHRLYSGVNLGKRKDTPPLPSIRQDPLNASSWKGKISNDNSEETLPNSKSCLFTNFQPHRMSRNREGTSVCLAFAVPN</sequence>
<proteinExistence type="predicted"/>
<comment type="caution">
    <text evidence="2">The sequence shown here is derived from an EMBL/GenBank/DDBJ whole genome shotgun (WGS) entry which is preliminary data.</text>
</comment>
<dbReference type="AlphaFoldDB" id="A0AAV4VIL4"/>
<evidence type="ECO:0000313" key="2">
    <source>
        <dbReference type="EMBL" id="GIY70135.1"/>
    </source>
</evidence>
<keyword evidence="3" id="KW-1185">Reference proteome</keyword>
<dbReference type="EMBL" id="BPLQ01013135">
    <property type="protein sequence ID" value="GIY70135.1"/>
    <property type="molecule type" value="Genomic_DNA"/>
</dbReference>
<reference evidence="2 3" key="1">
    <citation type="submission" date="2021-06" db="EMBL/GenBank/DDBJ databases">
        <title>Caerostris darwini draft genome.</title>
        <authorList>
            <person name="Kono N."/>
            <person name="Arakawa K."/>
        </authorList>
    </citation>
    <scope>NUCLEOTIDE SEQUENCE [LARGE SCALE GENOMIC DNA]</scope>
</reference>
<feature type="compositionally biased region" description="Polar residues" evidence="1">
    <location>
        <begin position="84"/>
        <end position="104"/>
    </location>
</feature>
<evidence type="ECO:0000313" key="3">
    <source>
        <dbReference type="Proteomes" id="UP001054837"/>
    </source>
</evidence>
<evidence type="ECO:0008006" key="4">
    <source>
        <dbReference type="Google" id="ProtNLM"/>
    </source>
</evidence>
<organism evidence="2 3">
    <name type="scientific">Caerostris darwini</name>
    <dbReference type="NCBI Taxonomy" id="1538125"/>
    <lineage>
        <taxon>Eukaryota</taxon>
        <taxon>Metazoa</taxon>
        <taxon>Ecdysozoa</taxon>
        <taxon>Arthropoda</taxon>
        <taxon>Chelicerata</taxon>
        <taxon>Arachnida</taxon>
        <taxon>Araneae</taxon>
        <taxon>Araneomorphae</taxon>
        <taxon>Entelegynae</taxon>
        <taxon>Araneoidea</taxon>
        <taxon>Araneidae</taxon>
        <taxon>Caerostris</taxon>
    </lineage>
</organism>
<accession>A0AAV4VIL4</accession>
<evidence type="ECO:0000256" key="1">
    <source>
        <dbReference type="SAM" id="MobiDB-lite"/>
    </source>
</evidence>
<dbReference type="Proteomes" id="UP001054837">
    <property type="component" value="Unassembled WGS sequence"/>
</dbReference>
<name>A0AAV4VIL4_9ARAC</name>
<gene>
    <name evidence="2" type="ORF">CDAR_489681</name>
</gene>
<feature type="region of interest" description="Disordered" evidence="1">
    <location>
        <begin position="66"/>
        <end position="104"/>
    </location>
</feature>
<protein>
    <recommendedName>
        <fullName evidence="4">Ycf15</fullName>
    </recommendedName>
</protein>